<geneLocation type="plasmid" evidence="1 2">
    <name>pRHL2</name>
</geneLocation>
<proteinExistence type="predicted"/>
<evidence type="ECO:0000313" key="2">
    <source>
        <dbReference type="Proteomes" id="UP000008710"/>
    </source>
</evidence>
<reference evidence="2" key="1">
    <citation type="journal article" date="2006" name="Proc. Natl. Acad. Sci. U.S.A.">
        <title>The complete genome of Rhodococcus sp. RHA1 provides insights into a catabolic powerhouse.</title>
        <authorList>
            <person name="McLeod M.P."/>
            <person name="Warren R.L."/>
            <person name="Hsiao W.W.L."/>
            <person name="Araki N."/>
            <person name="Myhre M."/>
            <person name="Fernandes C."/>
            <person name="Miyazawa D."/>
            <person name="Wong W."/>
            <person name="Lillquist A.L."/>
            <person name="Wang D."/>
            <person name="Dosanjh M."/>
            <person name="Hara H."/>
            <person name="Petrescu A."/>
            <person name="Morin R.D."/>
            <person name="Yang G."/>
            <person name="Stott J.M."/>
            <person name="Schein J.E."/>
            <person name="Shin H."/>
            <person name="Smailus D."/>
            <person name="Siddiqui A.S."/>
            <person name="Marra M.A."/>
            <person name="Jones S.J.M."/>
            <person name="Holt R."/>
            <person name="Brinkman F.S.L."/>
            <person name="Miyauchi K."/>
            <person name="Fukuda M."/>
            <person name="Davies J.E."/>
            <person name="Mohn W.W."/>
            <person name="Eltis L.D."/>
        </authorList>
    </citation>
    <scope>NUCLEOTIDE SEQUENCE [LARGE SCALE GENOMIC DNA]</scope>
    <source>
        <strain evidence="2">RHA1</strain>
    </source>
</reference>
<dbReference type="EMBL" id="CP000433">
    <property type="protein sequence ID" value="ABH00262.1"/>
    <property type="molecule type" value="Genomic_DNA"/>
</dbReference>
<name>Q0RWS4_RHOJR</name>
<evidence type="ECO:0000313" key="1">
    <source>
        <dbReference type="EMBL" id="ABH00262.1"/>
    </source>
</evidence>
<organism evidence="1 2">
    <name type="scientific">Rhodococcus jostii (strain RHA1)</name>
    <dbReference type="NCBI Taxonomy" id="101510"/>
    <lineage>
        <taxon>Bacteria</taxon>
        <taxon>Bacillati</taxon>
        <taxon>Actinomycetota</taxon>
        <taxon>Actinomycetes</taxon>
        <taxon>Mycobacteriales</taxon>
        <taxon>Nocardiaceae</taxon>
        <taxon>Rhodococcus</taxon>
    </lineage>
</organism>
<dbReference type="AlphaFoldDB" id="Q0RWS4"/>
<dbReference type="KEGG" id="rha:RHA1_ro10069"/>
<keyword evidence="1" id="KW-0614">Plasmid</keyword>
<dbReference type="Proteomes" id="UP000008710">
    <property type="component" value="Plasmid pRHL2"/>
</dbReference>
<accession>Q0RWS4</accession>
<gene>
    <name evidence="1" type="ordered locus">RHA1_ro10069</name>
</gene>
<dbReference type="HOGENOM" id="CLU_1132916_0_0_11"/>
<sequence>MDLPPCVGRLKSPGHVRSVGVGKLCEVAGRQDVVAAAFASTKTREVVELARVGRCARCAAFPVPVEAVTKVVSRTFTGFDSWKAPAEGGLCTSCAWAYQHPDLRRSMHVVTTRSAMRAVTAADLERILSQPLEPDTAVVVPLRPGRKHILPHARWGGIAVEDTCLPWTTRDVAAVTAMRRLRALGFGARMLAEPAAPYPVLTTIAPRRWPAVFADWDRLAPYRQIGQWWELALRATVSASAKGTK</sequence>
<protein>
    <submittedName>
        <fullName evidence="1">Uncharacterized protein</fullName>
    </submittedName>
</protein>